<evidence type="ECO:0000313" key="8">
    <source>
        <dbReference type="Proteomes" id="UP000020773"/>
    </source>
</evidence>
<dbReference type="InterPro" id="IPR000415">
    <property type="entry name" value="Nitroreductase-like"/>
</dbReference>
<dbReference type="InterPro" id="IPR029479">
    <property type="entry name" value="Nitroreductase"/>
</dbReference>
<sequence>MNFLELTKKRFSVRNYKSDRVEQDKIDYIIECARLAPSAVNYQPWHFMVVVSEEQKQNLRQCYNREWFARAPVYIVVCADRSIAWVRKSDNKNHADIDAAIATEHICLAAAEIGLGSCWVCNFDPELFKANFRLSSERYPVAIVSLGYIQEQPDHFTTRKDKDEIVTFL</sequence>
<reference evidence="7 8" key="1">
    <citation type="submission" date="2014-02" db="EMBL/GenBank/DDBJ databases">
        <authorList>
            <person name="Sears C."/>
            <person name="Carroll K."/>
            <person name="Sack B.R."/>
            <person name="Qadri F."/>
            <person name="Myers L.L."/>
            <person name="Chung G.-T."/>
            <person name="Escheverria P."/>
            <person name="Fraser C.M."/>
            <person name="Sadzewicz L."/>
            <person name="Shefchek K.A."/>
            <person name="Tallon L."/>
            <person name="Das S.P."/>
            <person name="Daugherty S."/>
            <person name="Mongodin E.F."/>
        </authorList>
    </citation>
    <scope>NUCLEOTIDE SEQUENCE [LARGE SCALE GENOMIC DNA]</scope>
    <source>
        <strain evidence="8">3998T(B)3</strain>
    </source>
</reference>
<feature type="domain" description="Nitroreductase" evidence="6">
    <location>
        <begin position="8"/>
        <end position="60"/>
    </location>
</feature>
<keyword evidence="4" id="KW-0288">FMN</keyword>
<evidence type="ECO:0000313" key="7">
    <source>
        <dbReference type="EMBL" id="EXY89461.1"/>
    </source>
</evidence>
<dbReference type="GO" id="GO:0016491">
    <property type="term" value="F:oxidoreductase activity"/>
    <property type="evidence" value="ECO:0007669"/>
    <property type="project" value="UniProtKB-KW"/>
</dbReference>
<dbReference type="RefSeq" id="WP_032568362.1">
    <property type="nucleotide sequence ID" value="NZ_JGDB01000249.1"/>
</dbReference>
<comment type="cofactor">
    <cofactor evidence="1">
        <name>FMN</name>
        <dbReference type="ChEBI" id="CHEBI:58210"/>
    </cofactor>
</comment>
<dbReference type="PANTHER" id="PTHR43673:SF2">
    <property type="entry name" value="NITROREDUCTASE"/>
    <property type="match status" value="1"/>
</dbReference>
<gene>
    <name evidence="7" type="ORF">M125_3879</name>
</gene>
<evidence type="ECO:0000256" key="1">
    <source>
        <dbReference type="ARBA" id="ARBA00001917"/>
    </source>
</evidence>
<dbReference type="PATRIC" id="fig|1339316.3.peg.3661"/>
<evidence type="ECO:0000256" key="3">
    <source>
        <dbReference type="ARBA" id="ARBA00022630"/>
    </source>
</evidence>
<dbReference type="SUPFAM" id="SSF55469">
    <property type="entry name" value="FMN-dependent nitroreductase-like"/>
    <property type="match status" value="1"/>
</dbReference>
<dbReference type="Gene3D" id="3.40.109.10">
    <property type="entry name" value="NADH Oxidase"/>
    <property type="match status" value="1"/>
</dbReference>
<protein>
    <submittedName>
        <fullName evidence="7">Nitroreductase family protein</fullName>
    </submittedName>
</protein>
<evidence type="ECO:0000256" key="4">
    <source>
        <dbReference type="ARBA" id="ARBA00022643"/>
    </source>
</evidence>
<keyword evidence="5" id="KW-0560">Oxidoreductase</keyword>
<comment type="similarity">
    <text evidence="2">Belongs to the nitroreductase family.</text>
</comment>
<keyword evidence="3" id="KW-0285">Flavoprotein</keyword>
<proteinExistence type="inferred from homology"/>
<dbReference type="AlphaFoldDB" id="A0A015V2E7"/>
<dbReference type="CDD" id="cd20609">
    <property type="entry name" value="nitroreductase"/>
    <property type="match status" value="1"/>
</dbReference>
<name>A0A015V2E7_BACFG</name>
<evidence type="ECO:0000259" key="6">
    <source>
        <dbReference type="Pfam" id="PF00881"/>
    </source>
</evidence>
<dbReference type="PANTHER" id="PTHR43673">
    <property type="entry name" value="NAD(P)H NITROREDUCTASE YDGI-RELATED"/>
    <property type="match status" value="1"/>
</dbReference>
<dbReference type="Proteomes" id="UP000020773">
    <property type="component" value="Unassembled WGS sequence"/>
</dbReference>
<dbReference type="Pfam" id="PF00881">
    <property type="entry name" value="Nitroreductase"/>
    <property type="match status" value="1"/>
</dbReference>
<evidence type="ECO:0000256" key="5">
    <source>
        <dbReference type="ARBA" id="ARBA00023002"/>
    </source>
</evidence>
<comment type="caution">
    <text evidence="7">The sequence shown here is derived from an EMBL/GenBank/DDBJ whole genome shotgun (WGS) entry which is preliminary data.</text>
</comment>
<dbReference type="EMBL" id="JGDB01000249">
    <property type="protein sequence ID" value="EXY89461.1"/>
    <property type="molecule type" value="Genomic_DNA"/>
</dbReference>
<organism evidence="7 8">
    <name type="scientific">Bacteroides fragilis str. 3998T(B)3</name>
    <dbReference type="NCBI Taxonomy" id="1339316"/>
    <lineage>
        <taxon>Bacteria</taxon>
        <taxon>Pseudomonadati</taxon>
        <taxon>Bacteroidota</taxon>
        <taxon>Bacteroidia</taxon>
        <taxon>Bacteroidales</taxon>
        <taxon>Bacteroidaceae</taxon>
        <taxon>Bacteroides</taxon>
    </lineage>
</organism>
<accession>A0A015V2E7</accession>
<evidence type="ECO:0000256" key="2">
    <source>
        <dbReference type="ARBA" id="ARBA00007118"/>
    </source>
</evidence>